<sequence length="681" mass="78918">MIFKSIILENFRPYFGKVKLEFCNGDKNITLLKAENGSGKTTLLEAIRWGLYGGKLDLTSGDPKEFGAASFINKKYLEENKRKASARVILNIVGKVSEDKEEQEYKITREIAFENDIYAGVKLALESKDGKVTSDKSEAHCQELINRLLPKEINFFIDGERLNKIAPEKINQKKLKKENVEAIKESVNRVLGIKSLENAILDTSKVCSQFEKIYLESNNSNKSIIELEEKLKKIQYQKQSKLKEKYEKTEEIESLNYEKEKINNKIDEILEKIKSDEKDRDRVDYLRIEQKKLEKILESSQKKYEICLSVKGMEIISSKILANGFQVIKEKKDKGEIPSRYEKEFLEELLDLKECICGASLEKDTNNYLKIIEKLKNSTSRENKEKVNEVYFLLKDIEKIDFLENLKNIKSEIYKIENKIADIDDEIKVLLENDDYNSLVVLQEYKKLLLEKEEEKITLHRSIGALDLEIENIEKQLNSFVKEKTEADKKNVKFKKERINRDFSKKILLNLETLKKYKEAQGREGLREKIEEVYSRINKKGYKAELTDDFEFKIFDNDGKEAGTGGGETKNKALAFIGGLVYYAKELNREKNKSALDSNGGIYPLVLDAPYGDLDNEYRMDFTKMLPLLSEQIIVMVSSGQWSKAIEDVIKDKIGKKYILENKRRTGMDKRFDITNAIEEI</sequence>
<dbReference type="RefSeq" id="WP_320312632.1">
    <property type="nucleotide sequence ID" value="NZ_JAVIKH010000002.1"/>
</dbReference>
<protein>
    <submittedName>
        <fullName evidence="3">AAA family ATPase</fullName>
    </submittedName>
</protein>
<proteinExistence type="predicted"/>
<feature type="coiled-coil region" evidence="1">
    <location>
        <begin position="224"/>
        <end position="279"/>
    </location>
</feature>
<evidence type="ECO:0000313" key="4">
    <source>
        <dbReference type="Proteomes" id="UP001279681"/>
    </source>
</evidence>
<keyword evidence="1" id="KW-0175">Coiled coil</keyword>
<dbReference type="SUPFAM" id="SSF52540">
    <property type="entry name" value="P-loop containing nucleoside triphosphate hydrolases"/>
    <property type="match status" value="1"/>
</dbReference>
<dbReference type="InterPro" id="IPR038729">
    <property type="entry name" value="Rad50/SbcC_AAA"/>
</dbReference>
<organism evidence="3 4">
    <name type="scientific">Candidatus Cetobacterium colombiensis</name>
    <dbReference type="NCBI Taxonomy" id="3073100"/>
    <lineage>
        <taxon>Bacteria</taxon>
        <taxon>Fusobacteriati</taxon>
        <taxon>Fusobacteriota</taxon>
        <taxon>Fusobacteriia</taxon>
        <taxon>Fusobacteriales</taxon>
        <taxon>Fusobacteriaceae</taxon>
        <taxon>Cetobacterium</taxon>
    </lineage>
</organism>
<evidence type="ECO:0000259" key="2">
    <source>
        <dbReference type="Pfam" id="PF13476"/>
    </source>
</evidence>
<reference evidence="4" key="1">
    <citation type="submission" date="2023-07" db="EMBL/GenBank/DDBJ databases">
        <authorList>
            <person name="Colorado M.A."/>
            <person name="Villamil L.M."/>
            <person name="Melo J.F."/>
            <person name="Rodriguez J.A."/>
            <person name="Ruiz R.Y."/>
        </authorList>
    </citation>
    <scope>NUCLEOTIDE SEQUENCE [LARGE SCALE GENOMIC DNA]</scope>
    <source>
        <strain evidence="4">C33</strain>
    </source>
</reference>
<comment type="caution">
    <text evidence="3">The sequence shown here is derived from an EMBL/GenBank/DDBJ whole genome shotgun (WGS) entry which is preliminary data.</text>
</comment>
<accession>A0ABU4W6S6</accession>
<name>A0ABU4W6S6_9FUSO</name>
<dbReference type="InterPro" id="IPR027417">
    <property type="entry name" value="P-loop_NTPase"/>
</dbReference>
<evidence type="ECO:0000256" key="1">
    <source>
        <dbReference type="SAM" id="Coils"/>
    </source>
</evidence>
<dbReference type="PANTHER" id="PTHR32114">
    <property type="entry name" value="ABC TRANSPORTER ABCH.3"/>
    <property type="match status" value="1"/>
</dbReference>
<gene>
    <name evidence="3" type="ORF">RFV38_01720</name>
</gene>
<feature type="domain" description="Rad50/SbcC-type AAA" evidence="2">
    <location>
        <begin position="5"/>
        <end position="274"/>
    </location>
</feature>
<feature type="coiled-coil region" evidence="1">
    <location>
        <begin position="463"/>
        <end position="490"/>
    </location>
</feature>
<dbReference type="EMBL" id="JAVIKH010000002">
    <property type="protein sequence ID" value="MDX8335219.1"/>
    <property type="molecule type" value="Genomic_DNA"/>
</dbReference>
<dbReference type="PANTHER" id="PTHR32114:SF2">
    <property type="entry name" value="ABC TRANSPORTER ABCH.3"/>
    <property type="match status" value="1"/>
</dbReference>
<dbReference type="Gene3D" id="3.40.50.300">
    <property type="entry name" value="P-loop containing nucleotide triphosphate hydrolases"/>
    <property type="match status" value="2"/>
</dbReference>
<evidence type="ECO:0000313" key="3">
    <source>
        <dbReference type="EMBL" id="MDX8335219.1"/>
    </source>
</evidence>
<dbReference type="Pfam" id="PF13476">
    <property type="entry name" value="AAA_23"/>
    <property type="match status" value="1"/>
</dbReference>
<dbReference type="Proteomes" id="UP001279681">
    <property type="component" value="Unassembled WGS sequence"/>
</dbReference>
<keyword evidence="4" id="KW-1185">Reference proteome</keyword>